<comment type="caution">
    <text evidence="2">The sequence shown here is derived from an EMBL/GenBank/DDBJ whole genome shotgun (WGS) entry which is preliminary data.</text>
</comment>
<reference evidence="3" key="1">
    <citation type="journal article" date="2019" name="Int. J. Syst. Evol. Microbiol.">
        <title>The Global Catalogue of Microorganisms (GCM) 10K type strain sequencing project: providing services to taxonomists for standard genome sequencing and annotation.</title>
        <authorList>
            <consortium name="The Broad Institute Genomics Platform"/>
            <consortium name="The Broad Institute Genome Sequencing Center for Infectious Disease"/>
            <person name="Wu L."/>
            <person name="Ma J."/>
        </authorList>
    </citation>
    <scope>NUCLEOTIDE SEQUENCE [LARGE SCALE GENOMIC DNA]</scope>
    <source>
        <strain evidence="3">JCM 16578</strain>
    </source>
</reference>
<evidence type="ECO:0000313" key="2">
    <source>
        <dbReference type="EMBL" id="GAA3862053.1"/>
    </source>
</evidence>
<evidence type="ECO:0000313" key="3">
    <source>
        <dbReference type="Proteomes" id="UP001501563"/>
    </source>
</evidence>
<dbReference type="EMBL" id="BAAAZA010000006">
    <property type="protein sequence ID" value="GAA3862053.1"/>
    <property type="molecule type" value="Genomic_DNA"/>
</dbReference>
<accession>A0ABP7K175</accession>
<protein>
    <submittedName>
        <fullName evidence="2">Uncharacterized protein</fullName>
    </submittedName>
</protein>
<gene>
    <name evidence="2" type="ORF">GCM10022207_27250</name>
</gene>
<organism evidence="2 3">
    <name type="scientific">Streptomyces lannensis</name>
    <dbReference type="NCBI Taxonomy" id="766498"/>
    <lineage>
        <taxon>Bacteria</taxon>
        <taxon>Bacillati</taxon>
        <taxon>Actinomycetota</taxon>
        <taxon>Actinomycetes</taxon>
        <taxon>Kitasatosporales</taxon>
        <taxon>Streptomycetaceae</taxon>
        <taxon>Streptomyces</taxon>
    </lineage>
</organism>
<sequence>MMPHMRASRAIARTGVCAFDGARVPLPDNQLYRAAISPSLRRRDAVRRARRRERGRVVSRLRGPAGPWGPGVGGTRCDIGTPSDHSNQLPRMPYT</sequence>
<dbReference type="Proteomes" id="UP001501563">
    <property type="component" value="Unassembled WGS sequence"/>
</dbReference>
<feature type="region of interest" description="Disordered" evidence="1">
    <location>
        <begin position="60"/>
        <end position="95"/>
    </location>
</feature>
<keyword evidence="3" id="KW-1185">Reference proteome</keyword>
<proteinExistence type="predicted"/>
<evidence type="ECO:0000256" key="1">
    <source>
        <dbReference type="SAM" id="MobiDB-lite"/>
    </source>
</evidence>
<name>A0ABP7K175_9ACTN</name>